<sequence>MSKEVREREYVVWPQYFDCDLSRKYGRKVSRELCVSKPSIKEIELACLELGFECRVNDSKLYPRSWFVTRGCVYIRCNTSKSSLLKLLAKKLQEIRQKRGAK</sequence>
<keyword evidence="5" id="KW-0694">RNA-binding</keyword>
<dbReference type="InterPro" id="IPR002778">
    <property type="entry name" value="Signal_recog_particle_SRP19"/>
</dbReference>
<dbReference type="InterPro" id="IPR036521">
    <property type="entry name" value="SRP19-like_sf"/>
</dbReference>
<dbReference type="SUPFAM" id="SSF69695">
    <property type="entry name" value="SRP19"/>
    <property type="match status" value="1"/>
</dbReference>
<accession>A0A833DT53</accession>
<protein>
    <recommendedName>
        <fullName evidence="5">Signal recognition particle 19 kDa protein</fullName>
        <shortName evidence="5">SRP19</shortName>
    </recommendedName>
</protein>
<dbReference type="GO" id="GO:0006617">
    <property type="term" value="P:SRP-dependent cotranslational protein targeting to membrane, signal sequence recognition"/>
    <property type="evidence" value="ECO:0007669"/>
    <property type="project" value="TreeGrafter"/>
</dbReference>
<dbReference type="GO" id="GO:0008312">
    <property type="term" value="F:7S RNA binding"/>
    <property type="evidence" value="ECO:0007669"/>
    <property type="project" value="UniProtKB-UniRule"/>
</dbReference>
<dbReference type="Gene3D" id="3.30.56.30">
    <property type="entry name" value="Signal recognition particle, SRP19-like subunit"/>
    <property type="match status" value="1"/>
</dbReference>
<keyword evidence="2 5" id="KW-0963">Cytoplasm</keyword>
<dbReference type="GO" id="GO:0048500">
    <property type="term" value="C:signal recognition particle"/>
    <property type="evidence" value="ECO:0007669"/>
    <property type="project" value="UniProtKB-UniRule"/>
</dbReference>
<comment type="subcellular location">
    <subcellularLocation>
        <location evidence="1 5">Cytoplasm</location>
    </subcellularLocation>
</comment>
<organism evidence="6 7">
    <name type="scientific">Ignisphaera aggregans</name>
    <dbReference type="NCBI Taxonomy" id="334771"/>
    <lineage>
        <taxon>Archaea</taxon>
        <taxon>Thermoproteota</taxon>
        <taxon>Thermoprotei</taxon>
        <taxon>Desulfurococcales</taxon>
        <taxon>Desulfurococcaceae</taxon>
        <taxon>Ignisphaera</taxon>
    </lineage>
</organism>
<comment type="similarity">
    <text evidence="5">Belongs to the SRP19 family.</text>
</comment>
<evidence type="ECO:0000313" key="7">
    <source>
        <dbReference type="Proteomes" id="UP000605805"/>
    </source>
</evidence>
<dbReference type="PANTHER" id="PTHR17453">
    <property type="entry name" value="SIGNAL RECOGNITION PARTICLE 19 KD PROTEIN"/>
    <property type="match status" value="1"/>
</dbReference>
<name>A0A833DT53_9CREN</name>
<comment type="function">
    <text evidence="5">Involved in targeting and insertion of nascent membrane proteins into the cytoplasmic membrane. Binds directly to 7S RNA and mediates binding of the 54 kDa subunit of the SRP.</text>
</comment>
<keyword evidence="4 5" id="KW-0687">Ribonucleoprotein</keyword>
<dbReference type="PANTHER" id="PTHR17453:SF0">
    <property type="entry name" value="SIGNAL RECOGNITION PARTICLE 19 KDA PROTEIN"/>
    <property type="match status" value="1"/>
</dbReference>
<dbReference type="HAMAP" id="MF_00305">
    <property type="entry name" value="SRP19"/>
    <property type="match status" value="1"/>
</dbReference>
<reference evidence="6" key="1">
    <citation type="journal article" date="2020" name="ISME J.">
        <title>Gammaproteobacteria mediating utilization of methyl-, sulfur- and petroleum organic compounds in deep ocean hydrothermal plumes.</title>
        <authorList>
            <person name="Zhou Z."/>
            <person name="Liu Y."/>
            <person name="Pan J."/>
            <person name="Cron B.R."/>
            <person name="Toner B.M."/>
            <person name="Anantharaman K."/>
            <person name="Breier J.A."/>
            <person name="Dick G.J."/>
            <person name="Li M."/>
        </authorList>
    </citation>
    <scope>NUCLEOTIDE SEQUENCE</scope>
    <source>
        <strain evidence="6">SZUA-1435</strain>
    </source>
</reference>
<dbReference type="AlphaFoldDB" id="A0A833DT53"/>
<dbReference type="EMBL" id="DQTV01000045">
    <property type="protein sequence ID" value="HIP56947.1"/>
    <property type="molecule type" value="Genomic_DNA"/>
</dbReference>
<evidence type="ECO:0000256" key="2">
    <source>
        <dbReference type="ARBA" id="ARBA00022490"/>
    </source>
</evidence>
<comment type="subunit">
    <text evidence="5">Part of the signal recognition particle protein translocation system, which is composed of SRP and FtsY. Archaeal SRP consists of a 7S RNA molecule of 300 nucleotides and two protein subunits: SRP54 and SRP19.</text>
</comment>
<proteinExistence type="inferred from homology"/>
<comment type="caution">
    <text evidence="6">The sequence shown here is derived from an EMBL/GenBank/DDBJ whole genome shotgun (WGS) entry which is preliminary data.</text>
</comment>
<gene>
    <name evidence="5" type="primary">srp19</name>
    <name evidence="6" type="ORF">EYH02_02605</name>
</gene>
<evidence type="ECO:0000256" key="5">
    <source>
        <dbReference type="HAMAP-Rule" id="MF_00305"/>
    </source>
</evidence>
<dbReference type="InterPro" id="IPR022938">
    <property type="entry name" value="SRP19_arc-type"/>
</dbReference>
<evidence type="ECO:0000313" key="6">
    <source>
        <dbReference type="EMBL" id="HIP56947.1"/>
    </source>
</evidence>
<dbReference type="Proteomes" id="UP000605805">
    <property type="component" value="Unassembled WGS sequence"/>
</dbReference>
<dbReference type="Pfam" id="PF01922">
    <property type="entry name" value="SRP19"/>
    <property type="match status" value="1"/>
</dbReference>
<evidence type="ECO:0000256" key="4">
    <source>
        <dbReference type="ARBA" id="ARBA00023274"/>
    </source>
</evidence>
<evidence type="ECO:0000256" key="1">
    <source>
        <dbReference type="ARBA" id="ARBA00004496"/>
    </source>
</evidence>
<evidence type="ECO:0000256" key="3">
    <source>
        <dbReference type="ARBA" id="ARBA00023135"/>
    </source>
</evidence>
<keyword evidence="3 5" id="KW-0733">Signal recognition particle</keyword>